<evidence type="ECO:0000313" key="1">
    <source>
        <dbReference type="EMBL" id="MCV2878326.1"/>
    </source>
</evidence>
<dbReference type="Proteomes" id="UP001526166">
    <property type="component" value="Unassembled WGS sequence"/>
</dbReference>
<dbReference type="RefSeq" id="WP_263847362.1">
    <property type="nucleotide sequence ID" value="NZ_JAOWKW010000004.1"/>
</dbReference>
<reference evidence="1 2" key="1">
    <citation type="submission" date="2022-10" db="EMBL/GenBank/DDBJ databases">
        <title>Sinirhodobacter sp. nov., isolated from ocean surface sediments.</title>
        <authorList>
            <person name="He W."/>
            <person name="Wang L."/>
            <person name="Zhang D.-F."/>
        </authorList>
    </citation>
    <scope>NUCLEOTIDE SEQUENCE [LARGE SCALE GENOMIC DNA]</scope>
    <source>
        <strain evidence="1 2">WL0115</strain>
    </source>
</reference>
<keyword evidence="2" id="KW-1185">Reference proteome</keyword>
<protein>
    <submittedName>
        <fullName evidence="1">DUF6477 family protein</fullName>
    </submittedName>
</protein>
<evidence type="ECO:0000313" key="2">
    <source>
        <dbReference type="Proteomes" id="UP001526166"/>
    </source>
</evidence>
<name>A0ABT2ZX49_9RHOB</name>
<gene>
    <name evidence="1" type="ORF">OE699_05615</name>
</gene>
<dbReference type="InterPro" id="IPR045516">
    <property type="entry name" value="DUF6477"/>
</dbReference>
<comment type="caution">
    <text evidence="1">The sequence shown here is derived from an EMBL/GenBank/DDBJ whole genome shotgun (WGS) entry which is preliminary data.</text>
</comment>
<sequence>MTELATQIAALRRPRLLIRAARFGQRDYSRTRDLRRLMRVPAPPAPEHALARLLDEEARLEAARQEGDAAYSISRHVDLLIAVMAEARLLPHTPATQPQLSAI</sequence>
<dbReference type="EMBL" id="JAOWKW010000004">
    <property type="protein sequence ID" value="MCV2878326.1"/>
    <property type="molecule type" value="Genomic_DNA"/>
</dbReference>
<organism evidence="1 2">
    <name type="scientific">Sedimentimonas flavescens</name>
    <dbReference type="NCBI Taxonomy" id="2851012"/>
    <lineage>
        <taxon>Bacteria</taxon>
        <taxon>Pseudomonadati</taxon>
        <taxon>Pseudomonadota</taxon>
        <taxon>Alphaproteobacteria</taxon>
        <taxon>Rhodobacterales</taxon>
        <taxon>Rhodobacter group</taxon>
        <taxon>Sedimentimonas</taxon>
    </lineage>
</organism>
<accession>A0ABT2ZX49</accession>
<proteinExistence type="predicted"/>
<dbReference type="Pfam" id="PF20083">
    <property type="entry name" value="DUF6477"/>
    <property type="match status" value="1"/>
</dbReference>